<dbReference type="PIRSF" id="PIRSF005900">
    <property type="entry name" value="Dps"/>
    <property type="match status" value="1"/>
</dbReference>
<dbReference type="InterPro" id="IPR009078">
    <property type="entry name" value="Ferritin-like_SF"/>
</dbReference>
<proteinExistence type="inferred from homology"/>
<organism evidence="4">
    <name type="scientific">uncultured Truepera sp</name>
    <dbReference type="NCBI Taxonomy" id="543023"/>
    <lineage>
        <taxon>Bacteria</taxon>
        <taxon>Thermotogati</taxon>
        <taxon>Deinococcota</taxon>
        <taxon>Deinococci</taxon>
        <taxon>Trueperales</taxon>
        <taxon>Trueperaceae</taxon>
        <taxon>Truepera</taxon>
        <taxon>environmental samples</taxon>
    </lineage>
</organism>
<evidence type="ECO:0000256" key="2">
    <source>
        <dbReference type="RuleBase" id="RU003875"/>
    </source>
</evidence>
<evidence type="ECO:0000259" key="3">
    <source>
        <dbReference type="Pfam" id="PF00210"/>
    </source>
</evidence>
<dbReference type="GO" id="GO:0016722">
    <property type="term" value="F:oxidoreductase activity, acting on metal ions"/>
    <property type="evidence" value="ECO:0007669"/>
    <property type="project" value="InterPro"/>
</dbReference>
<dbReference type="CDD" id="cd01043">
    <property type="entry name" value="DPS"/>
    <property type="match status" value="1"/>
</dbReference>
<dbReference type="Pfam" id="PF00210">
    <property type="entry name" value="Ferritin"/>
    <property type="match status" value="1"/>
</dbReference>
<dbReference type="PROSITE" id="PS00818">
    <property type="entry name" value="DPS_1"/>
    <property type="match status" value="1"/>
</dbReference>
<dbReference type="InterPro" id="IPR012347">
    <property type="entry name" value="Ferritin-like"/>
</dbReference>
<dbReference type="InterPro" id="IPR008331">
    <property type="entry name" value="Ferritin_DPS_dom"/>
</dbReference>
<dbReference type="PANTHER" id="PTHR42932">
    <property type="entry name" value="GENERAL STRESS PROTEIN 20U"/>
    <property type="match status" value="1"/>
</dbReference>
<evidence type="ECO:0000313" key="4">
    <source>
        <dbReference type="EMBL" id="CAA9568002.1"/>
    </source>
</evidence>
<dbReference type="InterPro" id="IPR002177">
    <property type="entry name" value="DPS_DNA-bd"/>
</dbReference>
<name>A0A6J4V659_9DEIN</name>
<dbReference type="EMBL" id="CADCWP010000091">
    <property type="protein sequence ID" value="CAA9568002.1"/>
    <property type="molecule type" value="Genomic_DNA"/>
</dbReference>
<sequence>MATTTANVTTFETRIDIEADVRKELIDLLNQQLADATDLFTQTKQAHWNVKGLDFFQLHELFDTLAKIPRKQADLLAERATALGGMALGTVRMAAENSTLPEYPLQTVEGRDVVNLMVERWAAYAASTRAAIARSGELGEPTTEDLLTELSREIDESLYFLEAHLQGRQS</sequence>
<feature type="domain" description="Ferritin/DPS" evidence="3">
    <location>
        <begin position="26"/>
        <end position="166"/>
    </location>
</feature>
<dbReference type="Gene3D" id="1.20.1260.10">
    <property type="match status" value="1"/>
</dbReference>
<reference evidence="4" key="1">
    <citation type="submission" date="2020-02" db="EMBL/GenBank/DDBJ databases">
        <authorList>
            <person name="Meier V. D."/>
        </authorList>
    </citation>
    <scope>NUCLEOTIDE SEQUENCE</scope>
    <source>
        <strain evidence="4">AVDCRST_MAG86</strain>
    </source>
</reference>
<evidence type="ECO:0000256" key="1">
    <source>
        <dbReference type="ARBA" id="ARBA00009497"/>
    </source>
</evidence>
<accession>A0A6J4V659</accession>
<gene>
    <name evidence="4" type="ORF">AVDCRST_MAG86-1257</name>
</gene>
<dbReference type="AlphaFoldDB" id="A0A6J4V659"/>
<dbReference type="PANTHER" id="PTHR42932:SF3">
    <property type="entry name" value="DNA PROTECTION DURING STARVATION PROTEIN"/>
    <property type="match status" value="1"/>
</dbReference>
<dbReference type="NCBIfam" id="NF006975">
    <property type="entry name" value="PRK09448.1"/>
    <property type="match status" value="1"/>
</dbReference>
<dbReference type="GO" id="GO:0008199">
    <property type="term" value="F:ferric iron binding"/>
    <property type="evidence" value="ECO:0007669"/>
    <property type="project" value="InterPro"/>
</dbReference>
<dbReference type="SUPFAM" id="SSF47240">
    <property type="entry name" value="Ferritin-like"/>
    <property type="match status" value="1"/>
</dbReference>
<dbReference type="InterPro" id="IPR023188">
    <property type="entry name" value="DPS_DNA-bd_CS"/>
</dbReference>
<comment type="similarity">
    <text evidence="1 2">Belongs to the Dps family.</text>
</comment>
<dbReference type="PRINTS" id="PR01346">
    <property type="entry name" value="HELNAPAPROT"/>
</dbReference>
<protein>
    <submittedName>
        <fullName evidence="4">DNA protection during starvation protein</fullName>
    </submittedName>
</protein>